<dbReference type="Pfam" id="PF05013">
    <property type="entry name" value="FGase"/>
    <property type="match status" value="1"/>
</dbReference>
<organism evidence="1 3">
    <name type="scientific">Roseomonas gilardii</name>
    <dbReference type="NCBI Taxonomy" id="257708"/>
    <lineage>
        <taxon>Bacteria</taxon>
        <taxon>Pseudomonadati</taxon>
        <taxon>Pseudomonadota</taxon>
        <taxon>Alphaproteobacteria</taxon>
        <taxon>Acetobacterales</taxon>
        <taxon>Roseomonadaceae</taxon>
        <taxon>Roseomonas</taxon>
    </lineage>
</organism>
<evidence type="ECO:0000313" key="4">
    <source>
        <dbReference type="Proteomes" id="UP001258945"/>
    </source>
</evidence>
<dbReference type="EMBL" id="CP015583">
    <property type="protein sequence ID" value="APT57364.1"/>
    <property type="molecule type" value="Genomic_DNA"/>
</dbReference>
<accession>A0A1L7AEZ4</accession>
<dbReference type="eggNOG" id="COG3741">
    <property type="taxonomic scope" value="Bacteria"/>
</dbReference>
<dbReference type="STRING" id="257708.RGI145_09920"/>
<dbReference type="InterPro" id="IPR007709">
    <property type="entry name" value="N-FG_amidohydro"/>
</dbReference>
<reference evidence="1 3" key="1">
    <citation type="submission" date="2016-05" db="EMBL/GenBank/DDBJ databases">
        <title>Complete Genome and Methylome Analysis of Psychrotrophic Bacterial Isolates from Antarctic Lake Untersee.</title>
        <authorList>
            <person name="Fomenkov A."/>
            <person name="Akimov V.N."/>
            <person name="Vasilyeva L.V."/>
            <person name="Andersen D."/>
            <person name="Vincze T."/>
            <person name="Roberts R.J."/>
        </authorList>
    </citation>
    <scope>NUCLEOTIDE SEQUENCE [LARGE SCALE GENOMIC DNA]</scope>
    <source>
        <strain evidence="1 3">U14-5</strain>
    </source>
</reference>
<dbReference type="SUPFAM" id="SSF53187">
    <property type="entry name" value="Zn-dependent exopeptidases"/>
    <property type="match status" value="1"/>
</dbReference>
<sequence>MDLPPPENVAPLTEPPFILSRPGHQAIPLVFASPHSGRSYPADLLRSTRLDPLTLRRSEDSFVDQIFAAAPEFGAPLLAATFPRVYCDANREPWELDPGMFDEPLPEWVNTASPRVGAGLGTIARVTGTGENVYDRRLRFTEAMDRVQNLWEPYHSALASLIEETRHRFGFCLLIDCHSMPSSVPAAGRTDMILGDAHGTACSPRATRAVEDGLLSLGYRVRRNDPYAGGYVTRHYGRPRQHVHALQIEISRGLYMDERRITPLPAMETLRQRMTTLLQRLSETDWSFLGR</sequence>
<dbReference type="AlphaFoldDB" id="A0A1L7AEZ4"/>
<dbReference type="KEGG" id="rgi:RGI145_09920"/>
<keyword evidence="4" id="KW-1185">Reference proteome</keyword>
<proteinExistence type="predicted"/>
<evidence type="ECO:0000313" key="2">
    <source>
        <dbReference type="EMBL" id="MDT8333093.1"/>
    </source>
</evidence>
<dbReference type="Proteomes" id="UP001258945">
    <property type="component" value="Unassembled WGS sequence"/>
</dbReference>
<dbReference type="EMBL" id="JAVVDO010000043">
    <property type="protein sequence ID" value="MDT8333093.1"/>
    <property type="molecule type" value="Genomic_DNA"/>
</dbReference>
<reference evidence="2 4" key="2">
    <citation type="journal article" date="2019" name="Microb. Pathog.">
        <title>Comparison of VITEK 2, MALDI-TOF MS, 16S rRNA gene sequencing, and whole-genome sequencing for identification of Roseomonas mucosa.</title>
        <authorList>
            <person name="Rudolph W.W."/>
            <person name="Gunzer F."/>
            <person name="Trauth M."/>
            <person name="Bunk B."/>
            <person name="Bigge R."/>
            <person name="Schrottner P."/>
        </authorList>
    </citation>
    <scope>NUCLEOTIDE SEQUENCE [LARGE SCALE GENOMIC DNA]</scope>
    <source>
        <strain evidence="2 4">DSM 103800</strain>
    </source>
</reference>
<dbReference type="RefSeq" id="WP_075798210.1">
    <property type="nucleotide sequence ID" value="NZ_CP015583.1"/>
</dbReference>
<evidence type="ECO:0000313" key="1">
    <source>
        <dbReference type="EMBL" id="APT57364.1"/>
    </source>
</evidence>
<name>A0A1L7AEZ4_9PROT</name>
<keyword evidence="1" id="KW-0378">Hydrolase</keyword>
<dbReference type="Proteomes" id="UP000185494">
    <property type="component" value="Chromosome 1"/>
</dbReference>
<reference evidence="2" key="3">
    <citation type="submission" date="2023-09" db="EMBL/GenBank/DDBJ databases">
        <authorList>
            <person name="Schober I."/>
            <person name="Bunk B."/>
        </authorList>
    </citation>
    <scope>NUCLEOTIDE SEQUENCE</scope>
    <source>
        <strain evidence="2">DSM 103800</strain>
    </source>
</reference>
<gene>
    <name evidence="1" type="ORF">RGI145_09920</name>
    <name evidence="2" type="ORF">RQ831_18745</name>
</gene>
<protein>
    <submittedName>
        <fullName evidence="1">N-formylglutamate amidohydrolase</fullName>
    </submittedName>
</protein>
<dbReference type="Gene3D" id="3.40.630.40">
    <property type="entry name" value="Zn-dependent exopeptidases"/>
    <property type="match status" value="1"/>
</dbReference>
<dbReference type="GO" id="GO:0016787">
    <property type="term" value="F:hydrolase activity"/>
    <property type="evidence" value="ECO:0007669"/>
    <property type="project" value="UniProtKB-KW"/>
</dbReference>
<evidence type="ECO:0000313" key="3">
    <source>
        <dbReference type="Proteomes" id="UP000185494"/>
    </source>
</evidence>